<evidence type="ECO:0000256" key="1">
    <source>
        <dbReference type="ARBA" id="ARBA00004442"/>
    </source>
</evidence>
<evidence type="ECO:0000256" key="2">
    <source>
        <dbReference type="ARBA" id="ARBA00007613"/>
    </source>
</evidence>
<keyword evidence="7" id="KW-0998">Cell outer membrane</keyword>
<keyword evidence="6" id="KW-0472">Membrane</keyword>
<evidence type="ECO:0000256" key="7">
    <source>
        <dbReference type="ARBA" id="ARBA00023237"/>
    </source>
</evidence>
<proteinExistence type="inferred from homology"/>
<evidence type="ECO:0000313" key="9">
    <source>
        <dbReference type="EMBL" id="PSL35408.1"/>
    </source>
</evidence>
<comment type="caution">
    <text evidence="9">The sequence shown here is derived from an EMBL/GenBank/DDBJ whole genome shotgun (WGS) entry which is preliminary data.</text>
</comment>
<evidence type="ECO:0000256" key="5">
    <source>
        <dbReference type="ARBA" id="ARBA00022692"/>
    </source>
</evidence>
<keyword evidence="10" id="KW-1185">Reference proteome</keyword>
<comment type="similarity">
    <text evidence="2">Belongs to the outer membrane factor (OMF) (TC 1.B.17) family.</text>
</comment>
<dbReference type="PANTHER" id="PTHR30026">
    <property type="entry name" value="OUTER MEMBRANE PROTEIN TOLC"/>
    <property type="match status" value="1"/>
</dbReference>
<organism evidence="9 10">
    <name type="scientific">Chitinophaga ginsengisoli</name>
    <dbReference type="NCBI Taxonomy" id="363837"/>
    <lineage>
        <taxon>Bacteria</taxon>
        <taxon>Pseudomonadati</taxon>
        <taxon>Bacteroidota</taxon>
        <taxon>Chitinophagia</taxon>
        <taxon>Chitinophagales</taxon>
        <taxon>Chitinophagaceae</taxon>
        <taxon>Chitinophaga</taxon>
    </lineage>
</organism>
<dbReference type="GO" id="GO:1990281">
    <property type="term" value="C:efflux pump complex"/>
    <property type="evidence" value="ECO:0007669"/>
    <property type="project" value="TreeGrafter"/>
</dbReference>
<keyword evidence="4" id="KW-1134">Transmembrane beta strand</keyword>
<evidence type="ECO:0000313" key="10">
    <source>
        <dbReference type="Proteomes" id="UP000240978"/>
    </source>
</evidence>
<name>A0A2P8GN79_9BACT</name>
<sequence>MKRIMLTLILLMGIGGYTSYAQSELSLQECLKYALANNQQLARTRLEEDMGRFKTSEVRARALPQVNGQGQYTNNIKKQVLAVPGEITGGAPGTTTLLQAGTTHNVTASGTITQEVYNQSVFTGLKAAKAGEEYYKMQTVQSEETVIYNVTQLYYNTLVSREKMVVLDANIEKLTKLVETTSSQVQNGLARKIDLDRMRVNLTNYKTQRTQAQNQFLVQANQLKQQMGMSMSTTLNLPSASFKEIESKATVADFGGMNVDNRIEYRLLQKQEELQQFQKKAYQAEYYPSLALSGNYSYNGISNKFDMLKSKSNGSTASWYDMAAVSLTLKIPIFDGWARRSRVSQANVTLKQIRKDMEATTLSLNTQYENAKLQVQNNLATIKEQKENVDLANEVYNSTQNNYNLGLANLTDLLDAETSLTSAQNNYNEALLQYKLAELDIIKSNGNLKTLLN</sequence>
<dbReference type="AlphaFoldDB" id="A0A2P8GN79"/>
<keyword evidence="3" id="KW-0813">Transport</keyword>
<evidence type="ECO:0000256" key="8">
    <source>
        <dbReference type="SAM" id="Coils"/>
    </source>
</evidence>
<accession>A0A2P8GN79</accession>
<dbReference type="SUPFAM" id="SSF56954">
    <property type="entry name" value="Outer membrane efflux proteins (OEP)"/>
    <property type="match status" value="1"/>
</dbReference>
<dbReference type="OrthoDB" id="367883at2"/>
<dbReference type="PANTHER" id="PTHR30026:SF20">
    <property type="entry name" value="OUTER MEMBRANE PROTEIN TOLC"/>
    <property type="match status" value="1"/>
</dbReference>
<feature type="coiled-coil region" evidence="8">
    <location>
        <begin position="365"/>
        <end position="440"/>
    </location>
</feature>
<dbReference type="GO" id="GO:0009279">
    <property type="term" value="C:cell outer membrane"/>
    <property type="evidence" value="ECO:0007669"/>
    <property type="project" value="UniProtKB-SubCell"/>
</dbReference>
<keyword evidence="5" id="KW-0812">Transmembrane</keyword>
<dbReference type="InterPro" id="IPR003423">
    <property type="entry name" value="OMP_efflux"/>
</dbReference>
<dbReference type="GO" id="GO:0015288">
    <property type="term" value="F:porin activity"/>
    <property type="evidence" value="ECO:0007669"/>
    <property type="project" value="TreeGrafter"/>
</dbReference>
<evidence type="ECO:0000256" key="4">
    <source>
        <dbReference type="ARBA" id="ARBA00022452"/>
    </source>
</evidence>
<dbReference type="EMBL" id="PYGK01000001">
    <property type="protein sequence ID" value="PSL35408.1"/>
    <property type="molecule type" value="Genomic_DNA"/>
</dbReference>
<protein>
    <submittedName>
        <fullName evidence="9">Outer membrane protein TolC</fullName>
    </submittedName>
</protein>
<dbReference type="Gene3D" id="1.20.1600.10">
    <property type="entry name" value="Outer membrane efflux proteins (OEP)"/>
    <property type="match status" value="1"/>
</dbReference>
<evidence type="ECO:0000256" key="6">
    <source>
        <dbReference type="ARBA" id="ARBA00023136"/>
    </source>
</evidence>
<reference evidence="9 10" key="1">
    <citation type="submission" date="2018-03" db="EMBL/GenBank/DDBJ databases">
        <title>Genomic Encyclopedia of Archaeal and Bacterial Type Strains, Phase II (KMG-II): from individual species to whole genera.</title>
        <authorList>
            <person name="Goeker M."/>
        </authorList>
    </citation>
    <scope>NUCLEOTIDE SEQUENCE [LARGE SCALE GENOMIC DNA]</scope>
    <source>
        <strain evidence="9 10">DSM 18107</strain>
    </source>
</reference>
<keyword evidence="8" id="KW-0175">Coiled coil</keyword>
<dbReference type="RefSeq" id="WP_106600003.1">
    <property type="nucleotide sequence ID" value="NZ_PYGK01000001.1"/>
</dbReference>
<dbReference type="Pfam" id="PF02321">
    <property type="entry name" value="OEP"/>
    <property type="match status" value="2"/>
</dbReference>
<dbReference type="GO" id="GO:0015562">
    <property type="term" value="F:efflux transmembrane transporter activity"/>
    <property type="evidence" value="ECO:0007669"/>
    <property type="project" value="InterPro"/>
</dbReference>
<dbReference type="Proteomes" id="UP000240978">
    <property type="component" value="Unassembled WGS sequence"/>
</dbReference>
<dbReference type="InterPro" id="IPR051906">
    <property type="entry name" value="TolC-like"/>
</dbReference>
<comment type="subcellular location">
    <subcellularLocation>
        <location evidence="1">Cell outer membrane</location>
    </subcellularLocation>
</comment>
<gene>
    <name evidence="9" type="ORF">CLV42_101166</name>
</gene>
<evidence type="ECO:0000256" key="3">
    <source>
        <dbReference type="ARBA" id="ARBA00022448"/>
    </source>
</evidence>